<evidence type="ECO:0000313" key="4">
    <source>
        <dbReference type="EnsemblPlants" id="TraesCS1A02G039900.1"/>
    </source>
</evidence>
<evidence type="ECO:0000256" key="2">
    <source>
        <dbReference type="SAM" id="Phobius"/>
    </source>
</evidence>
<feature type="transmembrane region" description="Helical" evidence="2">
    <location>
        <begin position="585"/>
        <end position="606"/>
    </location>
</feature>
<evidence type="ECO:0000259" key="3">
    <source>
        <dbReference type="Pfam" id="PF13968"/>
    </source>
</evidence>
<proteinExistence type="predicted"/>
<protein>
    <recommendedName>
        <fullName evidence="3">DUF4220 domain-containing protein</fullName>
    </recommendedName>
</protein>
<dbReference type="InterPro" id="IPR007658">
    <property type="entry name" value="DUF594"/>
</dbReference>
<evidence type="ECO:0000313" key="5">
    <source>
        <dbReference type="Proteomes" id="UP000019116"/>
    </source>
</evidence>
<name>A0A3B5XTS5_WHEAT</name>
<keyword evidence="2" id="KW-0472">Membrane</keyword>
<dbReference type="OrthoDB" id="666337at2759"/>
<feature type="transmembrane region" description="Helical" evidence="2">
    <location>
        <begin position="651"/>
        <end position="670"/>
    </location>
</feature>
<dbReference type="STRING" id="4565.A0A3B5XTS5"/>
<dbReference type="Gramene" id="TraesCS1A03G0095500.1">
    <property type="protein sequence ID" value="TraesCS1A03G0095500.1.CDS"/>
    <property type="gene ID" value="TraesCS1A03G0095500"/>
</dbReference>
<keyword evidence="5" id="KW-1185">Reference proteome</keyword>
<dbReference type="EnsemblPlants" id="TraesCS1A02G039900.1">
    <property type="protein sequence ID" value="TraesCS1A02G039900.1"/>
    <property type="gene ID" value="TraesCS1A02G039900"/>
</dbReference>
<feature type="region of interest" description="Disordered" evidence="1">
    <location>
        <begin position="183"/>
        <end position="251"/>
    </location>
</feature>
<reference evidence="4" key="1">
    <citation type="submission" date="2018-08" db="EMBL/GenBank/DDBJ databases">
        <authorList>
            <person name="Rossello M."/>
        </authorList>
    </citation>
    <scope>NUCLEOTIDE SEQUENCE [LARGE SCALE GENOMIC DNA]</scope>
    <source>
        <strain evidence="4">cv. Chinese Spring</strain>
    </source>
</reference>
<keyword evidence="2" id="KW-0812">Transmembrane</keyword>
<reference evidence="4" key="2">
    <citation type="submission" date="2018-10" db="UniProtKB">
        <authorList>
            <consortium name="EnsemblPlants"/>
        </authorList>
    </citation>
    <scope>IDENTIFICATION</scope>
</reference>
<dbReference type="OMA" id="PAHANTD"/>
<dbReference type="Gramene" id="TraesCS1A02G039900.1">
    <property type="protein sequence ID" value="TraesCS1A02G039900.1"/>
    <property type="gene ID" value="TraesCS1A02G039900"/>
</dbReference>
<evidence type="ECO:0000256" key="1">
    <source>
        <dbReference type="SAM" id="MobiDB-lite"/>
    </source>
</evidence>
<dbReference type="Pfam" id="PF13968">
    <property type="entry name" value="DUF4220"/>
    <property type="match status" value="1"/>
</dbReference>
<keyword evidence="2" id="KW-1133">Transmembrane helix</keyword>
<feature type="transmembrane region" description="Helical" evidence="2">
    <location>
        <begin position="676"/>
        <end position="696"/>
    </location>
</feature>
<dbReference type="Pfam" id="PF04578">
    <property type="entry name" value="DUF594"/>
    <property type="match status" value="1"/>
</dbReference>
<organism evidence="4">
    <name type="scientific">Triticum aestivum</name>
    <name type="common">Wheat</name>
    <dbReference type="NCBI Taxonomy" id="4565"/>
    <lineage>
        <taxon>Eukaryota</taxon>
        <taxon>Viridiplantae</taxon>
        <taxon>Streptophyta</taxon>
        <taxon>Embryophyta</taxon>
        <taxon>Tracheophyta</taxon>
        <taxon>Spermatophyta</taxon>
        <taxon>Magnoliopsida</taxon>
        <taxon>Liliopsida</taxon>
        <taxon>Poales</taxon>
        <taxon>Poaceae</taxon>
        <taxon>BOP clade</taxon>
        <taxon>Pooideae</taxon>
        <taxon>Triticodae</taxon>
        <taxon>Triticeae</taxon>
        <taxon>Triticinae</taxon>
        <taxon>Triticum</taxon>
    </lineage>
</organism>
<dbReference type="PANTHER" id="PTHR31325">
    <property type="entry name" value="OS01G0798800 PROTEIN-RELATED"/>
    <property type="match status" value="1"/>
</dbReference>
<accession>A0A3B5XTS5</accession>
<dbReference type="InterPro" id="IPR025315">
    <property type="entry name" value="DUF4220"/>
</dbReference>
<feature type="domain" description="DUF4220" evidence="3">
    <location>
        <begin position="376"/>
        <end position="698"/>
    </location>
</feature>
<dbReference type="Proteomes" id="UP000019116">
    <property type="component" value="Chromosome 1A"/>
</dbReference>
<sequence length="894" mass="99799">MATVRSLRKRWRAKQYISAAMLGTLFAVALVAATSISLAPARMSFSVVKAEIGTYKKPLTGPVTNTHLNFDLVANNTSQRTAVWFDSVSAEIWYGPAATAWVRTKKAGLPAGWQPPRSVISINVSADYGATRAATNPRRLYPPPPSFSLLPSSVHPREKPPWSLRLRGLFHAVVGDGTDLAAPQPFLESQARPTTWTPAEKQRRRSSAFTRRTAMSLDTSSMLRPKAPAHANTDRTGGPLGPTATGDGDWSVGGARDKANLRGNEAPLVATSVVMFVLAVLFFILNLFSRSSDMSTNLNPTVRLFLSTSLSLFLPAMSYLFSEAKNAVGQTEDLSVRARTILMWMFLVELLRKKVEAILVTAGMQGYSDTIHSASRVVWLGSLVFFNLRSAGKKALYGTLWVLAAAKLVQRFVTVELGKRSFAYGKNPQLIASYMTQMLKLQGQAGSDVLKRCNYVVIGEEELKKKAGPKGYKLEELGKAISEADSSVVTVGKIWALAEKDPMLRKDPKLKRICLSFALFKMLRRRLEEFPITDAEASNCRDLILKGLRREGMGGEDAIQLFSDELQFLCEYYHSVLRVVFASPFFFVHNYILFPIIVWALCILMLILCSNGDVAYAWHSFRNDNYVMSGSVLRMAKCVLGKVWESLSTPFVFCSIDISITILLILAFAYEEVWEFILFLLSNWFMVSLLCSHTSMPEWRTHPLLSRIIPCIVTVRNMMYHPTEPEDGREAATALSGYCAYLVAFHPKLLPDDKDGTELVYADMKKQLREEMGGWWCYYRSGESDRYTKLMKVARTRQEETTVISKGARLGKVFIDRYKDDARERVWKLLGDLWTEVMLYVAPTSGELHMKAHKEALAEGGEFITVLWAIVTHTGIARAPEPAEAPLRTISIAG</sequence>
<feature type="transmembrane region" description="Helical" evidence="2">
    <location>
        <begin position="268"/>
        <end position="289"/>
    </location>
</feature>
<dbReference type="AlphaFoldDB" id="A0A3B5XTS5"/>